<sequence>MTKILAIANQKGGVGKTTTSVNLSAALSELGKKVLLVDTDPQGNATSGVGIDKNNVENSVYDMLVEDTNINKCVLPTEQDNLFIIPANIALAGAEIELVSAMSREVRLKYAFKDLDQEFDYIIIDCPPSLGLLTINSFTAANGIIIPVQCEYYALEGLSQLLNTIKLVQRHLNQSLVIEGVLLTMFDARTNLGNDVIAEVKEHFGDKVYETVIPRNVRLSEAPSHGQPINVYDARSTGAKTYMSLAEEVVQNG</sequence>
<dbReference type="InterPro" id="IPR025669">
    <property type="entry name" value="AAA_dom"/>
</dbReference>
<dbReference type="SUPFAM" id="SSF52540">
    <property type="entry name" value="P-loop containing nucleoside triphosphate hydrolases"/>
    <property type="match status" value="1"/>
</dbReference>
<evidence type="ECO:0000313" key="2">
    <source>
        <dbReference type="EMBL" id="UOB20505.1"/>
    </source>
</evidence>
<feature type="domain" description="AAA" evidence="1">
    <location>
        <begin position="2"/>
        <end position="178"/>
    </location>
</feature>
<protein>
    <submittedName>
        <fullName evidence="2">AAA family ATPase</fullName>
    </submittedName>
</protein>
<accession>A0ABY3ZVV6</accession>
<keyword evidence="3" id="KW-1185">Reference proteome</keyword>
<dbReference type="CDD" id="cd02042">
    <property type="entry name" value="ParAB_family"/>
    <property type="match status" value="1"/>
</dbReference>
<dbReference type="RefSeq" id="WP_224183705.1">
    <property type="nucleotide sequence ID" value="NZ_CP083592.1"/>
</dbReference>
<dbReference type="PANTHER" id="PTHR13696">
    <property type="entry name" value="P-LOOP CONTAINING NUCLEOSIDE TRIPHOSPHATE HYDROLASE"/>
    <property type="match status" value="1"/>
</dbReference>
<dbReference type="Pfam" id="PF13614">
    <property type="entry name" value="AAA_31"/>
    <property type="match status" value="1"/>
</dbReference>
<dbReference type="PIRSF" id="PIRSF009320">
    <property type="entry name" value="Nuc_binding_HP_1000"/>
    <property type="match status" value="1"/>
</dbReference>
<dbReference type="PANTHER" id="PTHR13696:SF52">
    <property type="entry name" value="PARA FAMILY PROTEIN CT_582"/>
    <property type="match status" value="1"/>
</dbReference>
<evidence type="ECO:0000313" key="3">
    <source>
        <dbReference type="Proteomes" id="UP000830343"/>
    </source>
</evidence>
<dbReference type="Gene3D" id="3.40.50.300">
    <property type="entry name" value="P-loop containing nucleotide triphosphate hydrolases"/>
    <property type="match status" value="1"/>
</dbReference>
<dbReference type="EMBL" id="CP094348">
    <property type="protein sequence ID" value="UOB20505.1"/>
    <property type="molecule type" value="Genomic_DNA"/>
</dbReference>
<reference evidence="2" key="1">
    <citation type="submission" date="2022-03" db="EMBL/GenBank/DDBJ databases">
        <authorList>
            <person name="Vrbovska V."/>
            <person name="Kovarovic V."/>
            <person name="Botka T."/>
            <person name="Pantucek R."/>
        </authorList>
    </citation>
    <scope>NUCLEOTIDE SEQUENCE</scope>
    <source>
        <strain evidence="2">CCM 2609</strain>
    </source>
</reference>
<organism evidence="2 3">
    <name type="scientific">Macrococcus armenti</name>
    <dbReference type="NCBI Taxonomy" id="2875764"/>
    <lineage>
        <taxon>Bacteria</taxon>
        <taxon>Bacillati</taxon>
        <taxon>Bacillota</taxon>
        <taxon>Bacilli</taxon>
        <taxon>Bacillales</taxon>
        <taxon>Staphylococcaceae</taxon>
        <taxon>Macrococcus</taxon>
    </lineage>
</organism>
<dbReference type="Proteomes" id="UP000830343">
    <property type="component" value="Chromosome"/>
</dbReference>
<reference evidence="2" key="2">
    <citation type="submission" date="2022-04" db="EMBL/GenBank/DDBJ databases">
        <title>Antimicrobial genetic elements in methicillin-resistant Macrococcus armenti.</title>
        <authorList>
            <person name="Keller J.E."/>
            <person name="Schwendener S."/>
            <person name="Pantucek R."/>
            <person name="Perreten V."/>
        </authorList>
    </citation>
    <scope>NUCLEOTIDE SEQUENCE</scope>
    <source>
        <strain evidence="2">CCM 2609</strain>
    </source>
</reference>
<gene>
    <name evidence="2" type="ORF">MRZ06_11160</name>
</gene>
<dbReference type="InterPro" id="IPR050678">
    <property type="entry name" value="DNA_Partitioning_ATPase"/>
</dbReference>
<evidence type="ECO:0000259" key="1">
    <source>
        <dbReference type="Pfam" id="PF13614"/>
    </source>
</evidence>
<name>A0ABY3ZVV6_9STAP</name>
<dbReference type="InterPro" id="IPR027417">
    <property type="entry name" value="P-loop_NTPase"/>
</dbReference>
<dbReference type="PRINTS" id="PR00091">
    <property type="entry name" value="NITROGNASEII"/>
</dbReference>
<proteinExistence type="predicted"/>